<feature type="region of interest" description="Disordered" evidence="7">
    <location>
        <begin position="391"/>
        <end position="415"/>
    </location>
</feature>
<comment type="caution">
    <text evidence="10">The sequence shown here is derived from an EMBL/GenBank/DDBJ whole genome shotgun (WGS) entry which is preliminary data.</text>
</comment>
<keyword evidence="4" id="KW-0812">Transmembrane</keyword>
<keyword evidence="11" id="KW-1185">Reference proteome</keyword>
<evidence type="ECO:0000256" key="2">
    <source>
        <dbReference type="ARBA" id="ARBA00022448"/>
    </source>
</evidence>
<proteinExistence type="predicted"/>
<keyword evidence="8" id="KW-0732">Signal</keyword>
<evidence type="ECO:0000256" key="6">
    <source>
        <dbReference type="ARBA" id="ARBA00023237"/>
    </source>
</evidence>
<accession>A0ABW3QD82</accession>
<dbReference type="PANTHER" id="PTHR30069">
    <property type="entry name" value="TONB-DEPENDENT OUTER MEMBRANE RECEPTOR"/>
    <property type="match status" value="1"/>
</dbReference>
<feature type="domain" description="TonB-dependent transporter Oar-like beta-barrel" evidence="9">
    <location>
        <begin position="245"/>
        <end position="313"/>
    </location>
</feature>
<dbReference type="Pfam" id="PF13620">
    <property type="entry name" value="CarboxypepD_reg"/>
    <property type="match status" value="1"/>
</dbReference>
<dbReference type="Gene3D" id="2.40.170.20">
    <property type="entry name" value="TonB-dependent receptor, beta-barrel domain"/>
    <property type="match status" value="1"/>
</dbReference>
<evidence type="ECO:0000259" key="9">
    <source>
        <dbReference type="Pfam" id="PF25183"/>
    </source>
</evidence>
<keyword evidence="6" id="KW-0998">Cell outer membrane</keyword>
<evidence type="ECO:0000256" key="3">
    <source>
        <dbReference type="ARBA" id="ARBA00022452"/>
    </source>
</evidence>
<dbReference type="InterPro" id="IPR008969">
    <property type="entry name" value="CarboxyPept-like_regulatory"/>
</dbReference>
<name>A0ABW3QD82_9BACT</name>
<evidence type="ECO:0000256" key="1">
    <source>
        <dbReference type="ARBA" id="ARBA00004571"/>
    </source>
</evidence>
<evidence type="ECO:0000313" key="11">
    <source>
        <dbReference type="Proteomes" id="UP001597116"/>
    </source>
</evidence>
<keyword evidence="5" id="KW-0472">Membrane</keyword>
<organism evidence="10 11">
    <name type="scientific">Larkinella insperata</name>
    <dbReference type="NCBI Taxonomy" id="332158"/>
    <lineage>
        <taxon>Bacteria</taxon>
        <taxon>Pseudomonadati</taxon>
        <taxon>Bacteroidota</taxon>
        <taxon>Cytophagia</taxon>
        <taxon>Cytophagales</taxon>
        <taxon>Spirosomataceae</taxon>
        <taxon>Larkinella</taxon>
    </lineage>
</organism>
<feature type="domain" description="TonB-dependent transporter Oar-like beta-barrel" evidence="9">
    <location>
        <begin position="361"/>
        <end position="1065"/>
    </location>
</feature>
<dbReference type="InterPro" id="IPR036942">
    <property type="entry name" value="Beta-barrel_TonB_sf"/>
</dbReference>
<comment type="subcellular location">
    <subcellularLocation>
        <location evidence="1">Cell outer membrane</location>
        <topology evidence="1">Multi-pass membrane protein</topology>
    </subcellularLocation>
</comment>
<dbReference type="Proteomes" id="UP001597116">
    <property type="component" value="Unassembled WGS sequence"/>
</dbReference>
<feature type="signal peptide" evidence="8">
    <location>
        <begin position="1"/>
        <end position="29"/>
    </location>
</feature>
<dbReference type="RefSeq" id="WP_265991613.1">
    <property type="nucleotide sequence ID" value="NZ_CP110973.1"/>
</dbReference>
<evidence type="ECO:0000313" key="10">
    <source>
        <dbReference type="EMBL" id="MFD1141286.1"/>
    </source>
</evidence>
<keyword evidence="2" id="KW-0813">Transport</keyword>
<dbReference type="EMBL" id="JBHTLP010000008">
    <property type="protein sequence ID" value="MFD1141286.1"/>
    <property type="molecule type" value="Genomic_DNA"/>
</dbReference>
<dbReference type="SUPFAM" id="SSF56935">
    <property type="entry name" value="Porins"/>
    <property type="match status" value="1"/>
</dbReference>
<protein>
    <submittedName>
        <fullName evidence="10">Carboxypeptidase regulatory-like domain-containing protein</fullName>
    </submittedName>
</protein>
<feature type="compositionally biased region" description="Low complexity" evidence="7">
    <location>
        <begin position="393"/>
        <end position="415"/>
    </location>
</feature>
<gene>
    <name evidence="10" type="ORF">ACFQ4C_09210</name>
</gene>
<keyword evidence="3" id="KW-1134">Transmembrane beta strand</keyword>
<dbReference type="Pfam" id="PF25183">
    <property type="entry name" value="OMP_b-brl_4"/>
    <property type="match status" value="2"/>
</dbReference>
<dbReference type="InterPro" id="IPR057601">
    <property type="entry name" value="Oar-like_b-barrel"/>
</dbReference>
<evidence type="ECO:0000256" key="5">
    <source>
        <dbReference type="ARBA" id="ARBA00023136"/>
    </source>
</evidence>
<sequence length="1141" mass="123771">MNKRLQFLPLIALLLGLAMTVLSGGSVQAQVTSSSMAGLVKDQKGDGLPGATVIAVHTPSGTRYGTVTNNEGRYTFPNIRVGGPYTVTATFVGFKEQVKSGIEASLGTASNVDFAMVDESTQLSEIVVSGNRSDIFSSDRTGAAASFGRETINSIPTIGRTLTDVTKYNAYGNGQSFAGQDPRFNNFTIDGSVFNNGFGLGSSALAGGRTGTTAVSLDAIDQLQVNVAPFDVRQSGFTGAGINAVTRSGTNEFSGSVYHLFRNNSLVGKKADGVEITPKPNINEKTYGFRLGGPIIKNKLFFFVNGEMFKSSAPALLWSLNRGSNTGGQVSRVTLADMQDLSSFMQTNFGYNLGALDGFNNEVNSIKGLIRLDYNINDQHKLSVRYSHHNSDSDQIISNSNSSNTAGNGNRSNSALAISPENSGYNIADNTRSLAAELTSNFGGKFANNLIVTYNKQLEDRAYKTSLFSTIDILKDGSTYTSIGFDPFTPNNKLNYSTFNITNNFNYFLGKHTFTAGLVYEYYTSNNVFFPSSNGVYVYNSIDDFKQAALASINNPNNPISPVRLARYNLRYSLIPGGGEPLQTLKRSLYSAYVQDEYQATPNIKVTAGLRADIFHYNNSTAEDFNNPIVAGLTFKNENGEDYKITTGTFPKPRLLLSPRIGFNWDVKGDKTTQIRGGTGIFVSRIPEVLVSNQLGNNGVNTAVINLTDTTAVPFVTDPSKLPAAIRPNPDSVDISRLAPYVINASDQNLKYPQIWKTNIAIDQRLPWGLIGTLEFVYNKNIQALRYIDANLRAPQGDRTLSGPDNRPVFPAFGLTGSALSAARYYNREITNAFVLRNTNKGSSYIVTAKLEKPAVRGLGFSLAYTYGQARDLAVVGSTVQANVPSVYGQNYLTTAYSDQDLRHRVIGYATYRLNYGGKLGGSTAITLGVLGNSGSKISYVYNQDVNLDGQTTNDLLYVPRNASELTFAPLTVAAVPATATEPAIPAVTYSPEQQAAAFETYIQDNKYLNSRRGQYAERNGGAYPWLTRFDLSVVQEFYVAVGNKGKRNTIQFRADILNFGNLLNNSWGLGYALTASTSSSTSNPLTLASVNTTTGVPTYRLATQTFRGQRQAGLLKDSFVPAQNLNAVYQAQLGIRYIFN</sequence>
<dbReference type="SUPFAM" id="SSF49464">
    <property type="entry name" value="Carboxypeptidase regulatory domain-like"/>
    <property type="match status" value="1"/>
</dbReference>
<evidence type="ECO:0000256" key="4">
    <source>
        <dbReference type="ARBA" id="ARBA00022692"/>
    </source>
</evidence>
<dbReference type="InterPro" id="IPR039426">
    <property type="entry name" value="TonB-dep_rcpt-like"/>
</dbReference>
<evidence type="ECO:0000256" key="8">
    <source>
        <dbReference type="SAM" id="SignalP"/>
    </source>
</evidence>
<dbReference type="Gene3D" id="2.60.40.1120">
    <property type="entry name" value="Carboxypeptidase-like, regulatory domain"/>
    <property type="match status" value="1"/>
</dbReference>
<feature type="chain" id="PRO_5045851034" evidence="8">
    <location>
        <begin position="30"/>
        <end position="1141"/>
    </location>
</feature>
<evidence type="ECO:0000256" key="7">
    <source>
        <dbReference type="SAM" id="MobiDB-lite"/>
    </source>
</evidence>
<dbReference type="PANTHER" id="PTHR30069:SF46">
    <property type="entry name" value="OAR PROTEIN"/>
    <property type="match status" value="1"/>
</dbReference>
<reference evidence="11" key="1">
    <citation type="journal article" date="2019" name="Int. J. Syst. Evol. Microbiol.">
        <title>The Global Catalogue of Microorganisms (GCM) 10K type strain sequencing project: providing services to taxonomists for standard genome sequencing and annotation.</title>
        <authorList>
            <consortium name="The Broad Institute Genomics Platform"/>
            <consortium name="The Broad Institute Genome Sequencing Center for Infectious Disease"/>
            <person name="Wu L."/>
            <person name="Ma J."/>
        </authorList>
    </citation>
    <scope>NUCLEOTIDE SEQUENCE [LARGE SCALE GENOMIC DNA]</scope>
    <source>
        <strain evidence="11">CCUG 55608</strain>
    </source>
</reference>